<gene>
    <name evidence="6" type="ORF">SAMN05421823_110105</name>
</gene>
<protein>
    <submittedName>
        <fullName evidence="6">Uncharacterized protein</fullName>
    </submittedName>
</protein>
<evidence type="ECO:0000313" key="6">
    <source>
        <dbReference type="EMBL" id="SDM08174.1"/>
    </source>
</evidence>
<keyword evidence="3 5" id="KW-1133">Transmembrane helix</keyword>
<keyword evidence="2 5" id="KW-0812">Transmembrane</keyword>
<feature type="transmembrane region" description="Helical" evidence="5">
    <location>
        <begin position="162"/>
        <end position="185"/>
    </location>
</feature>
<keyword evidence="4 5" id="KW-0472">Membrane</keyword>
<dbReference type="STRING" id="1075417.SAMN05421823_110105"/>
<keyword evidence="7" id="KW-1185">Reference proteome</keyword>
<evidence type="ECO:0000313" key="7">
    <source>
        <dbReference type="Proteomes" id="UP000198510"/>
    </source>
</evidence>
<accession>A0A1G9QAT0</accession>
<evidence type="ECO:0000256" key="1">
    <source>
        <dbReference type="ARBA" id="ARBA00004141"/>
    </source>
</evidence>
<organism evidence="6 7">
    <name type="scientific">Catalinimonas alkaloidigena</name>
    <dbReference type="NCBI Taxonomy" id="1075417"/>
    <lineage>
        <taxon>Bacteria</taxon>
        <taxon>Pseudomonadati</taxon>
        <taxon>Bacteroidota</taxon>
        <taxon>Cytophagia</taxon>
        <taxon>Cytophagales</taxon>
        <taxon>Catalimonadaceae</taxon>
        <taxon>Catalinimonas</taxon>
    </lineage>
</organism>
<dbReference type="Pfam" id="PF25129">
    <property type="entry name" value="Pyr4-TMTC"/>
    <property type="match status" value="1"/>
</dbReference>
<dbReference type="InterPro" id="IPR039020">
    <property type="entry name" value="PaxB-like"/>
</dbReference>
<feature type="transmembrane region" description="Helical" evidence="5">
    <location>
        <begin position="47"/>
        <end position="64"/>
    </location>
</feature>
<evidence type="ECO:0000256" key="5">
    <source>
        <dbReference type="SAM" id="Phobius"/>
    </source>
</evidence>
<dbReference type="RefSeq" id="WP_089686132.1">
    <property type="nucleotide sequence ID" value="NZ_FNFO01000010.1"/>
</dbReference>
<dbReference type="AlphaFoldDB" id="A0A1G9QAT0"/>
<dbReference type="OrthoDB" id="821476at2"/>
<evidence type="ECO:0000256" key="4">
    <source>
        <dbReference type="ARBA" id="ARBA00023136"/>
    </source>
</evidence>
<reference evidence="6 7" key="1">
    <citation type="submission" date="2016-10" db="EMBL/GenBank/DDBJ databases">
        <authorList>
            <person name="de Groot N.N."/>
        </authorList>
    </citation>
    <scope>NUCLEOTIDE SEQUENCE [LARGE SCALE GENOMIC DNA]</scope>
    <source>
        <strain evidence="6 7">DSM 25186</strain>
    </source>
</reference>
<evidence type="ECO:0000256" key="2">
    <source>
        <dbReference type="ARBA" id="ARBA00022692"/>
    </source>
</evidence>
<evidence type="ECO:0000256" key="3">
    <source>
        <dbReference type="ARBA" id="ARBA00022989"/>
    </source>
</evidence>
<feature type="transmembrane region" description="Helical" evidence="5">
    <location>
        <begin position="103"/>
        <end position="125"/>
    </location>
</feature>
<dbReference type="PANTHER" id="PTHR42038">
    <property type="match status" value="1"/>
</dbReference>
<sequence>MHQPWINFTDYAPLGLLFNGVGCLFWVVSYTALVWSIRQKKFVEMPAYVACANIAWEFVWSVFFHPDSGLLYSLSYQAAFLLDCFIFYSLLRYGTKQVITAGFRRYFTAFCLANLVFWIGFSYFYRSEGYDTAIGANSGYLINVILSAQCLLLLAKTAEAHLFSWTVGWSKMLGTGLITVSMFIFYPDNHFVQFLGITCLLLDNFYLYVLWRKRQAYSLLHTPHPHAQSAG</sequence>
<dbReference type="PANTHER" id="PTHR42038:SF2">
    <property type="entry name" value="TERPENE CYCLASE AUSL"/>
    <property type="match status" value="1"/>
</dbReference>
<dbReference type="GO" id="GO:0016829">
    <property type="term" value="F:lyase activity"/>
    <property type="evidence" value="ECO:0007669"/>
    <property type="project" value="InterPro"/>
</dbReference>
<proteinExistence type="predicted"/>
<dbReference type="Proteomes" id="UP000198510">
    <property type="component" value="Unassembled WGS sequence"/>
</dbReference>
<feature type="transmembrane region" description="Helical" evidence="5">
    <location>
        <begin position="12"/>
        <end position="35"/>
    </location>
</feature>
<name>A0A1G9QAT0_9BACT</name>
<feature type="transmembrane region" description="Helical" evidence="5">
    <location>
        <begin position="137"/>
        <end position="155"/>
    </location>
</feature>
<feature type="transmembrane region" description="Helical" evidence="5">
    <location>
        <begin position="70"/>
        <end position="91"/>
    </location>
</feature>
<comment type="subcellular location">
    <subcellularLocation>
        <location evidence="1">Membrane</location>
        <topology evidence="1">Multi-pass membrane protein</topology>
    </subcellularLocation>
</comment>
<dbReference type="EMBL" id="FNFO01000010">
    <property type="protein sequence ID" value="SDM08174.1"/>
    <property type="molecule type" value="Genomic_DNA"/>
</dbReference>
<feature type="transmembrane region" description="Helical" evidence="5">
    <location>
        <begin position="191"/>
        <end position="211"/>
    </location>
</feature>
<dbReference type="GO" id="GO:0016020">
    <property type="term" value="C:membrane"/>
    <property type="evidence" value="ECO:0007669"/>
    <property type="project" value="UniProtKB-SubCell"/>
</dbReference>